<dbReference type="Pfam" id="PF01471">
    <property type="entry name" value="PG_binding_1"/>
    <property type="match status" value="1"/>
</dbReference>
<dbReference type="InterPro" id="IPR002372">
    <property type="entry name" value="PQQ_rpt_dom"/>
</dbReference>
<proteinExistence type="predicted"/>
<dbReference type="EMBL" id="CP059066">
    <property type="protein sequence ID" value="QSQ08758.1"/>
    <property type="molecule type" value="Genomic_DNA"/>
</dbReference>
<dbReference type="InterPro" id="IPR015943">
    <property type="entry name" value="WD40/YVTN_repeat-like_dom_sf"/>
</dbReference>
<organism evidence="3 4">
    <name type="scientific">Koleobacter methoxysyntrophicus</name>
    <dbReference type="NCBI Taxonomy" id="2751313"/>
    <lineage>
        <taxon>Bacteria</taxon>
        <taxon>Bacillati</taxon>
        <taxon>Bacillota</taxon>
        <taxon>Clostridia</taxon>
        <taxon>Koleobacterales</taxon>
        <taxon>Koleobacteraceae</taxon>
        <taxon>Koleobacter</taxon>
    </lineage>
</organism>
<dbReference type="InterPro" id="IPR011047">
    <property type="entry name" value="Quinoprotein_ADH-like_sf"/>
</dbReference>
<keyword evidence="3" id="KW-0418">Kinase</keyword>
<sequence>MKLPEYGLGERDLRKTKPLMRGTDVRKLQQYLKALGFLKGRVDGIFGDETEKALKEFQRVNNLKPTGMWIRRGGSYDPTIDEIKGLFADRYIDWQVYQKNPQHTGFTSFKISLPLKEIRKIKIPGDVKIIAFNNRILAWTPEGLYCIQSNSGRLSWKKEIKGISHYPCADNNSVFVPLENELTALNIKKGSRLWSFTSDEELTFSPLPFDGKIIIGTKGEITALDQLSGRKLWSYTGPDVFYSQPAAADGLIAAGGYNRMVYGISADTGQVIWKIKCHDIIKDPPVIEKNRVYITAGERRFYSINRETGEFEWKAIMGRGDYFSPAVWNEKLFYSSRDGTLCSLDGEKGTVRWVCSLSAPVTAPPIITKDNMLVGTEDGLKAIDLTEGKVQWEGLQGNKINSIGAFKYSIIASISGYIFILSGI</sequence>
<dbReference type="InterPro" id="IPR002477">
    <property type="entry name" value="Peptidoglycan-bd-like"/>
</dbReference>
<dbReference type="InterPro" id="IPR036365">
    <property type="entry name" value="PGBD-like_sf"/>
</dbReference>
<dbReference type="InterPro" id="IPR018391">
    <property type="entry name" value="PQQ_b-propeller_rpt"/>
</dbReference>
<dbReference type="Gene3D" id="2.130.10.10">
    <property type="entry name" value="YVTN repeat-like/Quinoprotein amine dehydrogenase"/>
    <property type="match status" value="2"/>
</dbReference>
<accession>A0A8A0RMD4</accession>
<evidence type="ECO:0000313" key="3">
    <source>
        <dbReference type="EMBL" id="QSQ08758.1"/>
    </source>
</evidence>
<dbReference type="KEGG" id="kme:H0A61_01103"/>
<dbReference type="PANTHER" id="PTHR34512:SF30">
    <property type="entry name" value="OUTER MEMBRANE PROTEIN ASSEMBLY FACTOR BAMB"/>
    <property type="match status" value="1"/>
</dbReference>
<feature type="domain" description="Peptidoglycan binding-like" evidence="1">
    <location>
        <begin position="21"/>
        <end position="68"/>
    </location>
</feature>
<dbReference type="PANTHER" id="PTHR34512">
    <property type="entry name" value="CELL SURFACE PROTEIN"/>
    <property type="match status" value="1"/>
</dbReference>
<keyword evidence="3" id="KW-0808">Transferase</keyword>
<gene>
    <name evidence="3" type="primary">afsK</name>
    <name evidence="3" type="ORF">H0A61_01103</name>
</gene>
<dbReference type="EC" id="2.7.11.1" evidence="3"/>
<dbReference type="AlphaFoldDB" id="A0A8A0RMD4"/>
<feature type="domain" description="Pyrrolo-quinoline quinone repeat" evidence="2">
    <location>
        <begin position="218"/>
        <end position="314"/>
    </location>
</feature>
<dbReference type="SUPFAM" id="SSF47090">
    <property type="entry name" value="PGBD-like"/>
    <property type="match status" value="1"/>
</dbReference>
<feature type="domain" description="Pyrrolo-quinoline quinone repeat" evidence="2">
    <location>
        <begin position="325"/>
        <end position="398"/>
    </location>
</feature>
<dbReference type="InterPro" id="IPR036366">
    <property type="entry name" value="PGBDSf"/>
</dbReference>
<reference evidence="3" key="1">
    <citation type="submission" date="2020-07" db="EMBL/GenBank/DDBJ databases">
        <title>Koleobacter methoxysyntrophicus gen. nov., sp. nov., a novel anaerobic bacterium isolated from deep subsurface oil field and proposal of Koleobacterales ord. nov. in the phylum Firmicutes.</title>
        <authorList>
            <person name="Sakamoto S."/>
            <person name="Tamaki H."/>
        </authorList>
    </citation>
    <scope>NUCLEOTIDE SEQUENCE</scope>
    <source>
        <strain evidence="3">NRmbB1</strain>
    </source>
</reference>
<evidence type="ECO:0000259" key="2">
    <source>
        <dbReference type="Pfam" id="PF13360"/>
    </source>
</evidence>
<evidence type="ECO:0000313" key="4">
    <source>
        <dbReference type="Proteomes" id="UP000662904"/>
    </source>
</evidence>
<dbReference type="Gene3D" id="1.10.101.10">
    <property type="entry name" value="PGBD-like superfamily/PGBD"/>
    <property type="match status" value="1"/>
</dbReference>
<keyword evidence="4" id="KW-1185">Reference proteome</keyword>
<dbReference type="Pfam" id="PF13360">
    <property type="entry name" value="PQQ_2"/>
    <property type="match status" value="3"/>
</dbReference>
<protein>
    <submittedName>
        <fullName evidence="3">Serine/threonine-protein kinase AfsK</fullName>
        <ecNumber evidence="3">2.7.11.1</ecNumber>
    </submittedName>
</protein>
<dbReference type="GO" id="GO:0004674">
    <property type="term" value="F:protein serine/threonine kinase activity"/>
    <property type="evidence" value="ECO:0007669"/>
    <property type="project" value="UniProtKB-EC"/>
</dbReference>
<dbReference type="Proteomes" id="UP000662904">
    <property type="component" value="Chromosome"/>
</dbReference>
<dbReference type="SMART" id="SM00564">
    <property type="entry name" value="PQQ"/>
    <property type="match status" value="6"/>
</dbReference>
<dbReference type="RefSeq" id="WP_206708961.1">
    <property type="nucleotide sequence ID" value="NZ_CP059066.1"/>
</dbReference>
<name>A0A8A0RMD4_9FIRM</name>
<feature type="domain" description="Pyrrolo-quinoline quinone repeat" evidence="2">
    <location>
        <begin position="133"/>
        <end position="195"/>
    </location>
</feature>
<dbReference type="SUPFAM" id="SSF50998">
    <property type="entry name" value="Quinoprotein alcohol dehydrogenase-like"/>
    <property type="match status" value="2"/>
</dbReference>
<evidence type="ECO:0000259" key="1">
    <source>
        <dbReference type="Pfam" id="PF01471"/>
    </source>
</evidence>